<feature type="transmembrane region" description="Helical" evidence="1">
    <location>
        <begin position="109"/>
        <end position="129"/>
    </location>
</feature>
<reference evidence="2" key="1">
    <citation type="submission" date="2018-12" db="EMBL/GenBank/DDBJ databases">
        <title>Novel natural products biosynthetic potential of the class Ktedonobacteria.</title>
        <authorList>
            <person name="Zheng Y."/>
            <person name="Saitou A."/>
            <person name="Wang C.M."/>
            <person name="Toyoda A."/>
            <person name="Minakuchi Y."/>
            <person name="Sekiguchi Y."/>
            <person name="Ueda K."/>
            <person name="Takano H."/>
            <person name="Sakai Y."/>
            <person name="Yokota A."/>
            <person name="Yabe S."/>
        </authorList>
    </citation>
    <scope>NUCLEOTIDE SEQUENCE</scope>
    <source>
        <strain evidence="2">A3-2</strain>
    </source>
</reference>
<protein>
    <recommendedName>
        <fullName evidence="3">Phosphatidic acid phosphatase type 2/haloperoxidase domain-containing protein</fullName>
    </recommendedName>
</protein>
<accession>A0A455T5W6</accession>
<feature type="transmembrane region" description="Helical" evidence="1">
    <location>
        <begin position="67"/>
        <end position="88"/>
    </location>
</feature>
<name>A0A455T5W6_9CHLR</name>
<evidence type="ECO:0000256" key="1">
    <source>
        <dbReference type="SAM" id="Phobius"/>
    </source>
</evidence>
<evidence type="ECO:0008006" key="3">
    <source>
        <dbReference type="Google" id="ProtNLM"/>
    </source>
</evidence>
<keyword evidence="1" id="KW-1133">Transmembrane helix</keyword>
<feature type="transmembrane region" description="Helical" evidence="1">
    <location>
        <begin position="135"/>
        <end position="156"/>
    </location>
</feature>
<organism evidence="2">
    <name type="scientific">Thermogemmatispora argillosa</name>
    <dbReference type="NCBI Taxonomy" id="2045280"/>
    <lineage>
        <taxon>Bacteria</taxon>
        <taxon>Bacillati</taxon>
        <taxon>Chloroflexota</taxon>
        <taxon>Ktedonobacteria</taxon>
        <taxon>Thermogemmatisporales</taxon>
        <taxon>Thermogemmatisporaceae</taxon>
        <taxon>Thermogemmatispora</taxon>
    </lineage>
</organism>
<sequence length="225" mass="24457">MIGMNSRRLSQVLKEYAAGPQLGEIGMTDSGSLRLRIARYISTVLAPFSISLPLVMSVALYHSPDPGHALACALIALFFLSLGPLLYIAIGVHTGRLSDLDITRRSERLGPYLFSISSATVGLFVLQALHGPYNLMTLLIITIISGIVMLFITLWWKISVHASSMASAATLLTAMYGSVMLPLFLLLILVSWSRVALRRHTVAQVTIGALLSILLTTLILRLRGL</sequence>
<feature type="transmembrane region" description="Helical" evidence="1">
    <location>
        <begin position="202"/>
        <end position="222"/>
    </location>
</feature>
<feature type="transmembrane region" description="Helical" evidence="1">
    <location>
        <begin position="37"/>
        <end position="61"/>
    </location>
</feature>
<proteinExistence type="predicted"/>
<keyword evidence="1" id="KW-0472">Membrane</keyword>
<dbReference type="AlphaFoldDB" id="A0A455T5W6"/>
<keyword evidence="1" id="KW-0812">Transmembrane</keyword>
<dbReference type="Gene3D" id="1.20.144.10">
    <property type="entry name" value="Phosphatidic acid phosphatase type 2/haloperoxidase"/>
    <property type="match status" value="1"/>
</dbReference>
<gene>
    <name evidence="2" type="ORF">KTA_28800</name>
</gene>
<dbReference type="EMBL" id="AP019377">
    <property type="protein sequence ID" value="BBH94681.1"/>
    <property type="molecule type" value="Genomic_DNA"/>
</dbReference>
<evidence type="ECO:0000313" key="2">
    <source>
        <dbReference type="EMBL" id="BBH94681.1"/>
    </source>
</evidence>
<feature type="transmembrane region" description="Helical" evidence="1">
    <location>
        <begin position="168"/>
        <end position="190"/>
    </location>
</feature>